<proteinExistence type="predicted"/>
<protein>
    <submittedName>
        <fullName evidence="1">Non-ribosomal peptide synthetase</fullName>
    </submittedName>
</protein>
<gene>
    <name evidence="1" type="ORF">G3I58_02715</name>
</gene>
<evidence type="ECO:0000313" key="2">
    <source>
        <dbReference type="Proteomes" id="UP000470951"/>
    </source>
</evidence>
<dbReference type="Proteomes" id="UP000470951">
    <property type="component" value="Unassembled WGS sequence"/>
</dbReference>
<evidence type="ECO:0000313" key="1">
    <source>
        <dbReference type="EMBL" id="NEB96927.1"/>
    </source>
</evidence>
<dbReference type="Gene3D" id="3.40.50.720">
    <property type="entry name" value="NAD(P)-binding Rossmann-like Domain"/>
    <property type="match status" value="1"/>
</dbReference>
<feature type="non-terminal residue" evidence="1">
    <location>
        <position position="1"/>
    </location>
</feature>
<dbReference type="EMBL" id="JAAGMS010000027">
    <property type="protein sequence ID" value="NEB96927.1"/>
    <property type="molecule type" value="Genomic_DNA"/>
</dbReference>
<comment type="caution">
    <text evidence="1">The sequence shown here is derived from an EMBL/GenBank/DDBJ whole genome shotgun (WGS) entry which is preliminary data.</text>
</comment>
<organism evidence="1 2">
    <name type="scientific">Streptomyces anulatus</name>
    <name type="common">Streptomyces chrysomallus</name>
    <dbReference type="NCBI Taxonomy" id="1892"/>
    <lineage>
        <taxon>Bacteria</taxon>
        <taxon>Bacillati</taxon>
        <taxon>Actinomycetota</taxon>
        <taxon>Actinomycetes</taxon>
        <taxon>Kitasatosporales</taxon>
        <taxon>Streptomycetaceae</taxon>
        <taxon>Streptomyces</taxon>
    </lineage>
</organism>
<accession>A0A7K3R443</accession>
<name>A0A7K3R443_STRAQ</name>
<reference evidence="1 2" key="1">
    <citation type="submission" date="2020-01" db="EMBL/GenBank/DDBJ databases">
        <title>Insect and environment-associated Actinomycetes.</title>
        <authorList>
            <person name="Currrie C."/>
            <person name="Chevrette M."/>
            <person name="Carlson C."/>
            <person name="Stubbendieck R."/>
            <person name="Wendt-Pienkowski E."/>
        </authorList>
    </citation>
    <scope>NUCLEOTIDE SEQUENCE [LARGE SCALE GENOMIC DNA]</scope>
    <source>
        <strain evidence="1 2">SID7903</strain>
    </source>
</reference>
<sequence length="395" mass="40392">DQRLDAALVGYLPSPADLARLAGLPEEALPREQVRTLLFPGGRPRLLETLGTPLGRSGFVCVPLFADELAPGDDLLGHTTRGVELASALGARAVSLAGMIPSLTGYGFDVLRAVGTTGAVTTAPTGPADRTGSAVPDTPVVTTGHAATVVSVVRTVHAALDATGQQLGALTVAFVGLGSIGSSSLDLLLTRAEQPPARLLLCDVPGSGPRLKELAENLLDRGLVGSVEVVESDRGLPDTVYDARLIVAAVSGGGALLDVDRLAPGTTVVDDSFPHCFDTSRAVARMERAKDVLVVGGGLLSAGPADRRVAEGLPAAAAAGYLAQPLVPDTIASCRLESLLHASGAAVPLVHGPVDAATALAYWEAAEATGIRAAPLHLLTRTIAPDMFTRHPWSS</sequence>
<dbReference type="AlphaFoldDB" id="A0A7K3R443"/>